<keyword evidence="2" id="KW-1185">Reference proteome</keyword>
<accession>A0A073CFM1</accession>
<evidence type="ECO:0000313" key="1">
    <source>
        <dbReference type="EMBL" id="KEI67109.1"/>
    </source>
</evidence>
<dbReference type="STRING" id="388467.A19Y_2147"/>
<evidence type="ECO:0000313" key="2">
    <source>
        <dbReference type="Proteomes" id="UP000027395"/>
    </source>
</evidence>
<dbReference type="Proteomes" id="UP000027395">
    <property type="component" value="Chromosome"/>
</dbReference>
<dbReference type="RefSeq" id="WP_042154094.1">
    <property type="nucleotide sequence ID" value="NZ_CM002803.1"/>
</dbReference>
<dbReference type="HOGENOM" id="CLU_144860_1_0_3"/>
<dbReference type="AlphaFoldDB" id="A0A073CFM1"/>
<dbReference type="PATRIC" id="fig|388467.6.peg.2094"/>
<proteinExistence type="predicted"/>
<dbReference type="eggNOG" id="COG1598">
    <property type="taxonomic scope" value="Bacteria"/>
</dbReference>
<reference evidence="1 2" key="1">
    <citation type="journal article" date="2014" name="Appl. Environ. Microbiol.">
        <title>Elucidation of insertion elements encoded on plasmids and in vitro construction of shuttle vectors from the toxic cyanobacterium Planktothrix.</title>
        <authorList>
            <person name="Christiansen G."/>
            <person name="Goesmann A."/>
            <person name="Kurmayer R."/>
        </authorList>
    </citation>
    <scope>NUCLEOTIDE SEQUENCE [LARGE SCALE GENOMIC DNA]</scope>
    <source>
        <strain evidence="1 2">NIVA-CYA 126/8</strain>
    </source>
</reference>
<organism evidence="1 2">
    <name type="scientific">Planktothrix agardhii (strain NIVA-CYA 126/8)</name>
    <dbReference type="NCBI Taxonomy" id="388467"/>
    <lineage>
        <taxon>Bacteria</taxon>
        <taxon>Bacillati</taxon>
        <taxon>Cyanobacteriota</taxon>
        <taxon>Cyanophyceae</taxon>
        <taxon>Oscillatoriophycideae</taxon>
        <taxon>Oscillatoriales</taxon>
        <taxon>Microcoleaceae</taxon>
        <taxon>Planktothrix</taxon>
    </lineage>
</organism>
<name>A0A073CFM1_PLAA1</name>
<sequence>MVTNSPSLISSVNKVNYEVGIKKLKNGKYQTFVLEYPSLKASANSKDEAIKKLSKRIQDFLQETEIIQLEIEINKPKDPWMKFAGMFKDDPQFDEFLQAIQDYRNEIDAEEE</sequence>
<protein>
    <submittedName>
        <fullName evidence="1">Uncharacterized protein</fullName>
    </submittedName>
</protein>
<dbReference type="EMBL" id="CM002803">
    <property type="protein sequence ID" value="KEI67109.1"/>
    <property type="molecule type" value="Genomic_DNA"/>
</dbReference>
<gene>
    <name evidence="1" type="ORF">A19Y_2147</name>
</gene>